<gene>
    <name evidence="1" type="ORF">S12H4_43986</name>
</gene>
<name>X1U3S4_9ZZZZ</name>
<feature type="non-terminal residue" evidence="1">
    <location>
        <position position="1"/>
    </location>
</feature>
<proteinExistence type="predicted"/>
<evidence type="ECO:0000313" key="1">
    <source>
        <dbReference type="EMBL" id="GAJ12228.1"/>
    </source>
</evidence>
<reference evidence="1" key="1">
    <citation type="journal article" date="2014" name="Front. Microbiol.">
        <title>High frequency of phylogenetically diverse reductive dehalogenase-homologous genes in deep subseafloor sedimentary metagenomes.</title>
        <authorList>
            <person name="Kawai M."/>
            <person name="Futagami T."/>
            <person name="Toyoda A."/>
            <person name="Takaki Y."/>
            <person name="Nishi S."/>
            <person name="Hori S."/>
            <person name="Arai W."/>
            <person name="Tsubouchi T."/>
            <person name="Morono Y."/>
            <person name="Uchiyama I."/>
            <person name="Ito T."/>
            <person name="Fujiyama A."/>
            <person name="Inagaki F."/>
            <person name="Takami H."/>
        </authorList>
    </citation>
    <scope>NUCLEOTIDE SEQUENCE</scope>
    <source>
        <strain evidence="1">Expedition CK06-06</strain>
    </source>
</reference>
<protein>
    <submittedName>
        <fullName evidence="1">Uncharacterized protein</fullName>
    </submittedName>
</protein>
<dbReference type="EMBL" id="BARW01027058">
    <property type="protein sequence ID" value="GAJ12228.1"/>
    <property type="molecule type" value="Genomic_DNA"/>
</dbReference>
<comment type="caution">
    <text evidence="1">The sequence shown here is derived from an EMBL/GenBank/DDBJ whole genome shotgun (WGS) entry which is preliminary data.</text>
</comment>
<dbReference type="AlphaFoldDB" id="X1U3S4"/>
<accession>X1U3S4</accession>
<organism evidence="1">
    <name type="scientific">marine sediment metagenome</name>
    <dbReference type="NCBI Taxonomy" id="412755"/>
    <lineage>
        <taxon>unclassified sequences</taxon>
        <taxon>metagenomes</taxon>
        <taxon>ecological metagenomes</taxon>
    </lineage>
</organism>
<sequence length="34" mass="3980">RPVLDMQSIIECQFVSVNRFHHNPWIILSICGII</sequence>